<evidence type="ECO:0000313" key="3">
    <source>
        <dbReference type="Proteomes" id="UP001501337"/>
    </source>
</evidence>
<organism evidence="2 3">
    <name type="scientific">Allohahella marinimesophila</name>
    <dbReference type="NCBI Taxonomy" id="1054972"/>
    <lineage>
        <taxon>Bacteria</taxon>
        <taxon>Pseudomonadati</taxon>
        <taxon>Pseudomonadota</taxon>
        <taxon>Gammaproteobacteria</taxon>
        <taxon>Oceanospirillales</taxon>
        <taxon>Hahellaceae</taxon>
        <taxon>Allohahella</taxon>
    </lineage>
</organism>
<feature type="compositionally biased region" description="Basic and acidic residues" evidence="1">
    <location>
        <begin position="587"/>
        <end position="598"/>
    </location>
</feature>
<reference evidence="3" key="1">
    <citation type="journal article" date="2019" name="Int. J. Syst. Evol. Microbiol.">
        <title>The Global Catalogue of Microorganisms (GCM) 10K type strain sequencing project: providing services to taxonomists for standard genome sequencing and annotation.</title>
        <authorList>
            <consortium name="The Broad Institute Genomics Platform"/>
            <consortium name="The Broad Institute Genome Sequencing Center for Infectious Disease"/>
            <person name="Wu L."/>
            <person name="Ma J."/>
        </authorList>
    </citation>
    <scope>NUCLEOTIDE SEQUENCE [LARGE SCALE GENOMIC DNA]</scope>
    <source>
        <strain evidence="3">JCM 17555</strain>
    </source>
</reference>
<name>A0ABP7NZC7_9GAMM</name>
<dbReference type="Proteomes" id="UP001501337">
    <property type="component" value="Unassembled WGS sequence"/>
</dbReference>
<accession>A0ABP7NZC7</accession>
<proteinExistence type="predicted"/>
<evidence type="ECO:0000256" key="1">
    <source>
        <dbReference type="SAM" id="MobiDB-lite"/>
    </source>
</evidence>
<dbReference type="RefSeq" id="WP_344804729.1">
    <property type="nucleotide sequence ID" value="NZ_BAABBO010000007.1"/>
</dbReference>
<dbReference type="EMBL" id="BAABBO010000007">
    <property type="protein sequence ID" value="GAA3956787.1"/>
    <property type="molecule type" value="Genomic_DNA"/>
</dbReference>
<protein>
    <submittedName>
        <fullName evidence="2">Uncharacterized protein</fullName>
    </submittedName>
</protein>
<feature type="region of interest" description="Disordered" evidence="1">
    <location>
        <begin position="576"/>
        <end position="598"/>
    </location>
</feature>
<keyword evidence="3" id="KW-1185">Reference proteome</keyword>
<evidence type="ECO:0000313" key="2">
    <source>
        <dbReference type="EMBL" id="GAA3956787.1"/>
    </source>
</evidence>
<sequence>MLCTVNQQAAAQVGEDGWIMFAAPAPYRAQVSYIEDGETLYAFTCKVGAQREVQHWLGGNEREIQTGVYFTGQNSKLTFSSIDHSLSPKINFRMFRDDDMVEVISGQGEIKVSPFTMSEFTTAYLGFYKSCQRGYSSGAAPAYNCRVFLNREERTVCKSADLGRVQRATIERYELVSRGLPSIEEKVEVWQRYAAHMDDLAACSNDRTGKCYAASYQKFLAELNKYEVDTAGPAAGLEASLPDAELEAELSRHGFSSARGQGRIDELHFVEAAIGDREFFVVLHDVPVDQDINPVDERLLRAAAILADELTPPPHVTLYHIVKNHPVPATITNRPDEPGIALSKLIVAWKKPDVDTIVTDFAFAFPPTSVQAVLTAAGVRAVEVQDYETRVNEALAQVDQTLEASVIAEEREKAMLASRQGLVYRNRAFWSDIAQAQARKVFEGEQVPPIVGLRFLAGWLAANAASCSASGETASEVDWPDGPALHQLLAGQPEAKLFPEKPVLLVSEHYVDLFSAAAEPALLNNDILARSKQSPALIERMAGPEKAAARLMRRAGCDSATSRQFEMNLVRLLRGDPSLQSSGTRIEQAERESDAPPH</sequence>
<gene>
    <name evidence="2" type="ORF">GCM10022278_14170</name>
</gene>
<comment type="caution">
    <text evidence="2">The sequence shown here is derived from an EMBL/GenBank/DDBJ whole genome shotgun (WGS) entry which is preliminary data.</text>
</comment>